<protein>
    <submittedName>
        <fullName evidence="5">Tripartite ATP-independent transporter DctP family solute receptor</fullName>
    </submittedName>
</protein>
<dbReference type="CDD" id="cd13675">
    <property type="entry name" value="PBP2_TRAP_SBP_like_5"/>
    <property type="match status" value="1"/>
</dbReference>
<dbReference type="Pfam" id="PF03480">
    <property type="entry name" value="DctP"/>
    <property type="match status" value="1"/>
</dbReference>
<dbReference type="InterPro" id="IPR004682">
    <property type="entry name" value="TRAP_DctP"/>
</dbReference>
<sequence>MGMKKFVALTTMGALLAGTALADPVEVKIGYALAENSHYGAGSKKWIEVTEGLVGDRFDFVEFPASALGGEREVIEGLQLGTVEATIVSSGVLSNFVPEVGVFDIPFLFRDFEHARSVLDGPIGQEMLAKFEDQGLIALAWGEQGFRHITNNRAPINAPADLAGLKLRTMENPVHILAFQTLGAAPTPMAWPEVVSALEQGTIDGQENPLSVIVSSKLNEVQKNLTLTGHVYAPNVFFVSQIFWEGLTDEEKEAFRKGAVEGGLAMRAFVDNAEATGAKAMEDAGMAVNTLSVEQKEVIKEALAPAYADYAETFGAELIQQISDAK</sequence>
<dbReference type="InterPro" id="IPR038404">
    <property type="entry name" value="TRAP_DctP_sf"/>
</dbReference>
<dbReference type="PANTHER" id="PTHR33376">
    <property type="match status" value="1"/>
</dbReference>
<organism evidence="5 6">
    <name type="scientific">Cereibacter changlensis</name>
    <dbReference type="NCBI Taxonomy" id="402884"/>
    <lineage>
        <taxon>Bacteria</taxon>
        <taxon>Pseudomonadati</taxon>
        <taxon>Pseudomonadota</taxon>
        <taxon>Alphaproteobacteria</taxon>
        <taxon>Rhodobacterales</taxon>
        <taxon>Paracoccaceae</taxon>
        <taxon>Cereibacter</taxon>
    </lineage>
</organism>
<dbReference type="EMBL" id="QKZS01000023">
    <property type="protein sequence ID" value="PZX48480.1"/>
    <property type="molecule type" value="Genomic_DNA"/>
</dbReference>
<dbReference type="NCBIfam" id="NF037995">
    <property type="entry name" value="TRAP_S1"/>
    <property type="match status" value="1"/>
</dbReference>
<feature type="chain" id="PRO_5016039685" evidence="4">
    <location>
        <begin position="23"/>
        <end position="326"/>
    </location>
</feature>
<dbReference type="GO" id="GO:0030246">
    <property type="term" value="F:carbohydrate binding"/>
    <property type="evidence" value="ECO:0007669"/>
    <property type="project" value="TreeGrafter"/>
</dbReference>
<keyword evidence="2 4" id="KW-0732">Signal</keyword>
<dbReference type="GO" id="GO:0055085">
    <property type="term" value="P:transmembrane transport"/>
    <property type="evidence" value="ECO:0007669"/>
    <property type="project" value="InterPro"/>
</dbReference>
<evidence type="ECO:0000256" key="1">
    <source>
        <dbReference type="ARBA" id="ARBA00004418"/>
    </source>
</evidence>
<comment type="caution">
    <text evidence="5">The sequence shown here is derived from an EMBL/GenBank/DDBJ whole genome shotgun (WGS) entry which is preliminary data.</text>
</comment>
<reference evidence="5 6" key="1">
    <citation type="submission" date="2018-06" db="EMBL/GenBank/DDBJ databases">
        <title>Genomic Encyclopedia of Archaeal and Bacterial Type Strains, Phase II (KMG-II): from individual species to whole genera.</title>
        <authorList>
            <person name="Goeker M."/>
        </authorList>
    </citation>
    <scope>NUCLEOTIDE SEQUENCE [LARGE SCALE GENOMIC DNA]</scope>
    <source>
        <strain evidence="5 6">DSM 18774</strain>
    </source>
</reference>
<keyword evidence="5" id="KW-0675">Receptor</keyword>
<evidence type="ECO:0000313" key="6">
    <source>
        <dbReference type="Proteomes" id="UP000249538"/>
    </source>
</evidence>
<dbReference type="PANTHER" id="PTHR33376:SF2">
    <property type="entry name" value="DICARBOXYLATE-BINDING PERIPLASMIC PROTEIN"/>
    <property type="match status" value="1"/>
</dbReference>
<dbReference type="GO" id="GO:0030288">
    <property type="term" value="C:outer membrane-bounded periplasmic space"/>
    <property type="evidence" value="ECO:0007669"/>
    <property type="project" value="InterPro"/>
</dbReference>
<proteinExistence type="predicted"/>
<keyword evidence="3" id="KW-0574">Periplasm</keyword>
<dbReference type="NCBIfam" id="TIGR00787">
    <property type="entry name" value="dctP"/>
    <property type="match status" value="1"/>
</dbReference>
<dbReference type="AlphaFoldDB" id="A0A2W7QR15"/>
<evidence type="ECO:0000313" key="5">
    <source>
        <dbReference type="EMBL" id="PZX48480.1"/>
    </source>
</evidence>
<feature type="signal peptide" evidence="4">
    <location>
        <begin position="1"/>
        <end position="22"/>
    </location>
</feature>
<dbReference type="Gene3D" id="3.40.190.170">
    <property type="entry name" value="Bacterial extracellular solute-binding protein, family 7"/>
    <property type="match status" value="1"/>
</dbReference>
<comment type="subcellular location">
    <subcellularLocation>
        <location evidence="1">Periplasm</location>
    </subcellularLocation>
</comment>
<evidence type="ECO:0000256" key="2">
    <source>
        <dbReference type="ARBA" id="ARBA00022729"/>
    </source>
</evidence>
<accession>A0A2W7QR15</accession>
<gene>
    <name evidence="5" type="ORF">LX76_04264</name>
</gene>
<name>A0A2W7QR15_9RHOB</name>
<dbReference type="Proteomes" id="UP000249538">
    <property type="component" value="Unassembled WGS sequence"/>
</dbReference>
<dbReference type="InterPro" id="IPR018389">
    <property type="entry name" value="DctP_fam"/>
</dbReference>
<evidence type="ECO:0000256" key="3">
    <source>
        <dbReference type="ARBA" id="ARBA00022764"/>
    </source>
</evidence>
<dbReference type="PIRSF" id="PIRSF006470">
    <property type="entry name" value="DctB"/>
    <property type="match status" value="1"/>
</dbReference>
<evidence type="ECO:0000256" key="4">
    <source>
        <dbReference type="SAM" id="SignalP"/>
    </source>
</evidence>